<reference evidence="1" key="1">
    <citation type="submission" date="2020-10" db="EMBL/GenBank/DDBJ databases">
        <title>Taxonomic study of unclassified bacteria belonging to the class Ktedonobacteria.</title>
        <authorList>
            <person name="Yabe S."/>
            <person name="Wang C.M."/>
            <person name="Zheng Y."/>
            <person name="Sakai Y."/>
            <person name="Cavaletti L."/>
            <person name="Monciardini P."/>
            <person name="Donadio S."/>
        </authorList>
    </citation>
    <scope>NUCLEOTIDE SEQUENCE</scope>
    <source>
        <strain evidence="1">ID150040</strain>
    </source>
</reference>
<dbReference type="AlphaFoldDB" id="A0A8J3IXE1"/>
<evidence type="ECO:0000313" key="1">
    <source>
        <dbReference type="EMBL" id="GHO98547.1"/>
    </source>
</evidence>
<evidence type="ECO:0000313" key="2">
    <source>
        <dbReference type="Proteomes" id="UP000597444"/>
    </source>
</evidence>
<accession>A0A8J3IXE1</accession>
<gene>
    <name evidence="1" type="ORF">KSF_085950</name>
</gene>
<proteinExistence type="predicted"/>
<sequence length="88" mass="9703">MQGYIKGGWANICREGLRTDVAKKLADACLSDDPGVWFQDIQSNPCSVESGGEHNARERPRPNVVWAANETSARPDPVRATHLAIDER</sequence>
<dbReference type="Proteomes" id="UP000597444">
    <property type="component" value="Unassembled WGS sequence"/>
</dbReference>
<dbReference type="EMBL" id="BNJK01000002">
    <property type="protein sequence ID" value="GHO98547.1"/>
    <property type="molecule type" value="Genomic_DNA"/>
</dbReference>
<keyword evidence="2" id="KW-1185">Reference proteome</keyword>
<organism evidence="1 2">
    <name type="scientific">Reticulibacter mediterranei</name>
    <dbReference type="NCBI Taxonomy" id="2778369"/>
    <lineage>
        <taxon>Bacteria</taxon>
        <taxon>Bacillati</taxon>
        <taxon>Chloroflexota</taxon>
        <taxon>Ktedonobacteria</taxon>
        <taxon>Ktedonobacterales</taxon>
        <taxon>Reticulibacteraceae</taxon>
        <taxon>Reticulibacter</taxon>
    </lineage>
</organism>
<name>A0A8J3IXE1_9CHLR</name>
<comment type="caution">
    <text evidence="1">The sequence shown here is derived from an EMBL/GenBank/DDBJ whole genome shotgun (WGS) entry which is preliminary data.</text>
</comment>
<protein>
    <submittedName>
        <fullName evidence="1">Uncharacterized protein</fullName>
    </submittedName>
</protein>